<feature type="compositionally biased region" description="Polar residues" evidence="1">
    <location>
        <begin position="227"/>
        <end position="242"/>
    </location>
</feature>
<dbReference type="OrthoDB" id="5090566at2759"/>
<gene>
    <name evidence="2" type="ORF">FIE12Z_12078</name>
</gene>
<dbReference type="EMBL" id="PXXK01000517">
    <property type="protein sequence ID" value="RFN43682.1"/>
    <property type="molecule type" value="Genomic_DNA"/>
</dbReference>
<comment type="caution">
    <text evidence="2">The sequence shown here is derived from an EMBL/GenBank/DDBJ whole genome shotgun (WGS) entry which is preliminary data.</text>
</comment>
<keyword evidence="3" id="KW-1185">Reference proteome</keyword>
<name>A0A395M709_9HYPO</name>
<proteinExistence type="predicted"/>
<protein>
    <submittedName>
        <fullName evidence="2">Uncharacterized protein</fullName>
    </submittedName>
</protein>
<sequence length="311" mass="35247">MSIVPPTGILRKCYEEAAIDIEYKSSRFWQAWLQRAFNDPDIYNLSCEISPDGSLRRVDMVVERYDAHHHTLSAVLWVEAKRPTGSVRQVEGQALDAAMRCIKRDGLEFVYVMTTVGLSFRAWKVYDEVPALQPEHGTPVEADRMQYINADSDEAWVLSHFVTQVKNYPPLRRAPVLPSQSLSQEEYEVYAGVQEGYIGEQGGYPSGQQGYAGEADGQGSAPGMVYQNDQPEASTSWEYGQASTGNSEEYVKVQVERVAHLTRPNEYFYKDVKGQKRATTKNDWKGISYNGRPAWTTRRKGVNYYTRETIG</sequence>
<evidence type="ECO:0000313" key="3">
    <source>
        <dbReference type="Proteomes" id="UP000265631"/>
    </source>
</evidence>
<dbReference type="AlphaFoldDB" id="A0A395M709"/>
<dbReference type="Proteomes" id="UP000265631">
    <property type="component" value="Unassembled WGS sequence"/>
</dbReference>
<organism evidence="2 3">
    <name type="scientific">Fusarium flagelliforme</name>
    <dbReference type="NCBI Taxonomy" id="2675880"/>
    <lineage>
        <taxon>Eukaryota</taxon>
        <taxon>Fungi</taxon>
        <taxon>Dikarya</taxon>
        <taxon>Ascomycota</taxon>
        <taxon>Pezizomycotina</taxon>
        <taxon>Sordariomycetes</taxon>
        <taxon>Hypocreomycetidae</taxon>
        <taxon>Hypocreales</taxon>
        <taxon>Nectriaceae</taxon>
        <taxon>Fusarium</taxon>
        <taxon>Fusarium incarnatum-equiseti species complex</taxon>
    </lineage>
</organism>
<evidence type="ECO:0000313" key="2">
    <source>
        <dbReference type="EMBL" id="RFN43682.1"/>
    </source>
</evidence>
<reference evidence="2 3" key="1">
    <citation type="journal article" date="2018" name="PLoS Pathog.">
        <title>Evolution of structural diversity of trichothecenes, a family of toxins produced by plant pathogenic and entomopathogenic fungi.</title>
        <authorList>
            <person name="Proctor R.H."/>
            <person name="McCormick S.P."/>
            <person name="Kim H.S."/>
            <person name="Cardoza R.E."/>
            <person name="Stanley A.M."/>
            <person name="Lindo L."/>
            <person name="Kelly A."/>
            <person name="Brown D.W."/>
            <person name="Lee T."/>
            <person name="Vaughan M.M."/>
            <person name="Alexander N.J."/>
            <person name="Busman M."/>
            <person name="Gutierrez S."/>
        </authorList>
    </citation>
    <scope>NUCLEOTIDE SEQUENCE [LARGE SCALE GENOMIC DNA]</scope>
    <source>
        <strain evidence="2 3">NRRL 13405</strain>
    </source>
</reference>
<evidence type="ECO:0000256" key="1">
    <source>
        <dbReference type="SAM" id="MobiDB-lite"/>
    </source>
</evidence>
<feature type="region of interest" description="Disordered" evidence="1">
    <location>
        <begin position="202"/>
        <end position="242"/>
    </location>
</feature>
<accession>A0A395M709</accession>